<name>A0AC35FDK6_9BILA</name>
<evidence type="ECO:0000313" key="1">
    <source>
        <dbReference type="Proteomes" id="UP000887580"/>
    </source>
</evidence>
<protein>
    <submittedName>
        <fullName evidence="2">G-protein coupled receptors family 1 profile domain-containing protein</fullName>
    </submittedName>
</protein>
<dbReference type="Proteomes" id="UP000887580">
    <property type="component" value="Unplaced"/>
</dbReference>
<evidence type="ECO:0000313" key="2">
    <source>
        <dbReference type="WBParaSite" id="PS1159_v2.g15792.t1"/>
    </source>
</evidence>
<dbReference type="WBParaSite" id="PS1159_v2.g15792.t1">
    <property type="protein sequence ID" value="PS1159_v2.g15792.t1"/>
    <property type="gene ID" value="PS1159_v2.g15792"/>
</dbReference>
<reference evidence="2" key="1">
    <citation type="submission" date="2022-11" db="UniProtKB">
        <authorList>
            <consortium name="WormBaseParasite"/>
        </authorList>
    </citation>
    <scope>IDENTIFICATION</scope>
</reference>
<accession>A0AC35FDK6</accession>
<proteinExistence type="predicted"/>
<organism evidence="1 2">
    <name type="scientific">Panagrolaimus sp. PS1159</name>
    <dbReference type="NCBI Taxonomy" id="55785"/>
    <lineage>
        <taxon>Eukaryota</taxon>
        <taxon>Metazoa</taxon>
        <taxon>Ecdysozoa</taxon>
        <taxon>Nematoda</taxon>
        <taxon>Chromadorea</taxon>
        <taxon>Rhabditida</taxon>
        <taxon>Tylenchina</taxon>
        <taxon>Panagrolaimomorpha</taxon>
        <taxon>Panagrolaimoidea</taxon>
        <taxon>Panagrolaimidae</taxon>
        <taxon>Panagrolaimus</taxon>
    </lineage>
</organism>
<sequence>MLCGIILVIYEFFTKCHNLKIALHVNASLICNFIRVFLIWMCGGYLSIYFYDYIRLTQTVSSPCDRLAPSLLVICLRIFVTIPSNALIICFYVVAIERLLCTVFLVNYEKSSYPKLITFVIIFMTIIVTCVGSYLLFGRANLNELLVYSASKNSGNAAGYTIWVYTFLVAEFLLIFIFIIIRLWNAYLFQKVRRKHLSANEQRNLLSMKFQINETIKIMDTFLPIVIGAFLAYSATSGGVLIIPILFKNAPKLFISTMNELVLVHFLTAHIFALVRLYKVNKLCCTQNSNWSTIETIKAEETNEKYYERQQAMFGAKLPPTRV</sequence>